<dbReference type="PROSITE" id="PS00137">
    <property type="entry name" value="SUBTILASE_HIS"/>
    <property type="match status" value="1"/>
</dbReference>
<dbReference type="PROSITE" id="PS00138">
    <property type="entry name" value="SUBTILASE_SER"/>
    <property type="match status" value="1"/>
</dbReference>
<dbReference type="InterPro" id="IPR022398">
    <property type="entry name" value="Peptidase_S8_His-AS"/>
</dbReference>
<sequence>MFGYSIVQLARRHAGRLDRPLRHALVGMYQPMTRIPCIFHRWVERWLRKWRTVSVLIEVEDDEGIEALAKTERNHFRMKVRHHFRHVPLCSAQVTPAALERLLEHPKVKKVYLNRTVKALLNNAVPSANAKHVTINGTELSGKGVTIAIVDTGIYPHPDLEGRIVAFADFVNGRSTPYDDNGHGTHCAGDAAGNGRMSDGLYAGPAYEANLIGVKVLDRSGSGTLETIMRGIEWCIDYNKKNPTKRIHIISLSLGGEPQPFPAENDDPLVQVAERAWASGIVVCAAAGNEGPNYGTIASPGISDRIITVGALDDRDTSATRADDDVASFSSRGPTEYGVVKPDLVVPGVNIISLRAPRSLLDKMNKQSRVGDYYMTMSGTSMATPICAGIVALMLQAKSTATPDEIKKALKDGADLWKGRDPNVYGAGYVNAQRAIERLLQS</sequence>
<evidence type="ECO:0000256" key="1">
    <source>
        <dbReference type="ARBA" id="ARBA00011073"/>
    </source>
</evidence>
<feature type="active site" description="Charge relay system" evidence="5">
    <location>
        <position position="183"/>
    </location>
</feature>
<dbReference type="GO" id="GO:0016787">
    <property type="term" value="F:hydrolase activity"/>
    <property type="evidence" value="ECO:0007669"/>
    <property type="project" value="UniProtKB-KW"/>
</dbReference>
<evidence type="ECO:0000259" key="7">
    <source>
        <dbReference type="Pfam" id="PF00082"/>
    </source>
</evidence>
<proteinExistence type="inferred from homology"/>
<dbReference type="InterPro" id="IPR015500">
    <property type="entry name" value="Peptidase_S8_subtilisin-rel"/>
</dbReference>
<evidence type="ECO:0000313" key="8">
    <source>
        <dbReference type="EMBL" id="MFC0298651.1"/>
    </source>
</evidence>
<dbReference type="InterPro" id="IPR036852">
    <property type="entry name" value="Peptidase_S8/S53_dom_sf"/>
</dbReference>
<dbReference type="InterPro" id="IPR023828">
    <property type="entry name" value="Peptidase_S8_Ser-AS"/>
</dbReference>
<evidence type="ECO:0000256" key="4">
    <source>
        <dbReference type="ARBA" id="ARBA00022825"/>
    </source>
</evidence>
<comment type="caution">
    <text evidence="8">The sequence shown here is derived from an EMBL/GenBank/DDBJ whole genome shotgun (WGS) entry which is preliminary data.</text>
</comment>
<evidence type="ECO:0000256" key="2">
    <source>
        <dbReference type="ARBA" id="ARBA00022670"/>
    </source>
</evidence>
<evidence type="ECO:0000313" key="9">
    <source>
        <dbReference type="Proteomes" id="UP001589785"/>
    </source>
</evidence>
<dbReference type="InterPro" id="IPR037045">
    <property type="entry name" value="S8pro/Inhibitor_I9_sf"/>
</dbReference>
<dbReference type="CDD" id="cd07487">
    <property type="entry name" value="Peptidases_S8_1"/>
    <property type="match status" value="1"/>
</dbReference>
<dbReference type="InterPro" id="IPR000209">
    <property type="entry name" value="Peptidase_S8/S53_dom"/>
</dbReference>
<reference evidence="8 9" key="1">
    <citation type="submission" date="2024-09" db="EMBL/GenBank/DDBJ databases">
        <authorList>
            <person name="Sun Q."/>
            <person name="Mori K."/>
        </authorList>
    </citation>
    <scope>NUCLEOTIDE SEQUENCE [LARGE SCALE GENOMIC DNA]</scope>
    <source>
        <strain evidence="8 9">CCM 7224</strain>
    </source>
</reference>
<dbReference type="EC" id="3.4.-.-" evidence="8"/>
<evidence type="ECO:0000256" key="5">
    <source>
        <dbReference type="PROSITE-ProRule" id="PRU01240"/>
    </source>
</evidence>
<keyword evidence="3 5" id="KW-0378">Hydrolase</keyword>
<keyword evidence="4 5" id="KW-0720">Serine protease</keyword>
<feature type="active site" description="Charge relay system" evidence="5">
    <location>
        <position position="151"/>
    </location>
</feature>
<dbReference type="EMBL" id="JBHLVN010000111">
    <property type="protein sequence ID" value="MFC0298651.1"/>
    <property type="molecule type" value="Genomic_DNA"/>
</dbReference>
<dbReference type="Gene3D" id="3.30.70.80">
    <property type="entry name" value="Peptidase S8 propeptide/proteinase inhibitor I9"/>
    <property type="match status" value="1"/>
</dbReference>
<dbReference type="InterPro" id="IPR023827">
    <property type="entry name" value="Peptidase_S8_Asp-AS"/>
</dbReference>
<feature type="domain" description="Peptidase S8/S53" evidence="7">
    <location>
        <begin position="142"/>
        <end position="428"/>
    </location>
</feature>
<keyword evidence="2 5" id="KW-0645">Protease</keyword>
<keyword evidence="9" id="KW-1185">Reference proteome</keyword>
<dbReference type="SUPFAM" id="SSF52743">
    <property type="entry name" value="Subtilisin-like"/>
    <property type="match status" value="1"/>
</dbReference>
<dbReference type="PANTHER" id="PTHR43806:SF65">
    <property type="entry name" value="SERINE PROTEASE APRX"/>
    <property type="match status" value="1"/>
</dbReference>
<evidence type="ECO:0000256" key="6">
    <source>
        <dbReference type="RuleBase" id="RU003355"/>
    </source>
</evidence>
<dbReference type="RefSeq" id="WP_066229541.1">
    <property type="nucleotide sequence ID" value="NZ_JBHLVN010000111.1"/>
</dbReference>
<dbReference type="PROSITE" id="PS51892">
    <property type="entry name" value="SUBTILASE"/>
    <property type="match status" value="1"/>
</dbReference>
<comment type="similarity">
    <text evidence="1 5 6">Belongs to the peptidase S8 family.</text>
</comment>
<dbReference type="PANTHER" id="PTHR43806">
    <property type="entry name" value="PEPTIDASE S8"/>
    <property type="match status" value="1"/>
</dbReference>
<dbReference type="PRINTS" id="PR00723">
    <property type="entry name" value="SUBTILISIN"/>
</dbReference>
<dbReference type="Proteomes" id="UP001589785">
    <property type="component" value="Unassembled WGS sequence"/>
</dbReference>
<evidence type="ECO:0000256" key="3">
    <source>
        <dbReference type="ARBA" id="ARBA00022801"/>
    </source>
</evidence>
<protein>
    <submittedName>
        <fullName evidence="8">S8 family peptidase</fullName>
        <ecNumber evidence="8">3.4.-.-</ecNumber>
    </submittedName>
</protein>
<dbReference type="Gene3D" id="3.40.50.200">
    <property type="entry name" value="Peptidase S8/S53 domain"/>
    <property type="match status" value="1"/>
</dbReference>
<organism evidence="8 9">
    <name type="scientific">Geobacillus jurassicus</name>
    <dbReference type="NCBI Taxonomy" id="235932"/>
    <lineage>
        <taxon>Bacteria</taxon>
        <taxon>Bacillati</taxon>
        <taxon>Bacillota</taxon>
        <taxon>Bacilli</taxon>
        <taxon>Bacillales</taxon>
        <taxon>Anoxybacillaceae</taxon>
        <taxon>Geobacillus</taxon>
    </lineage>
</organism>
<accession>A0ABV6GVW4</accession>
<dbReference type="PROSITE" id="PS00136">
    <property type="entry name" value="SUBTILASE_ASP"/>
    <property type="match status" value="1"/>
</dbReference>
<gene>
    <name evidence="8" type="ORF">ACFFHQ_14855</name>
</gene>
<dbReference type="InterPro" id="IPR050131">
    <property type="entry name" value="Peptidase_S8_subtilisin-like"/>
</dbReference>
<dbReference type="Pfam" id="PF00082">
    <property type="entry name" value="Peptidase_S8"/>
    <property type="match status" value="1"/>
</dbReference>
<name>A0ABV6GVW4_9BACL</name>
<feature type="active site" description="Charge relay system" evidence="5">
    <location>
        <position position="381"/>
    </location>
</feature>